<dbReference type="EMBL" id="NKYE01000021">
    <property type="protein sequence ID" value="OZM70354.1"/>
    <property type="molecule type" value="Genomic_DNA"/>
</dbReference>
<comment type="caution">
    <text evidence="3">The sequence shown here is derived from an EMBL/GenBank/DDBJ whole genome shotgun (WGS) entry which is preliminary data.</text>
</comment>
<dbReference type="RefSeq" id="WP_094865649.1">
    <property type="nucleotide sequence ID" value="NZ_NKYE01000021.1"/>
</dbReference>
<dbReference type="Gene3D" id="3.50.50.60">
    <property type="entry name" value="FAD/NAD(P)-binding domain"/>
    <property type="match status" value="1"/>
</dbReference>
<dbReference type="PANTHER" id="PTHR13847:SF289">
    <property type="entry name" value="GLYCINE OXIDASE"/>
    <property type="match status" value="1"/>
</dbReference>
<evidence type="ECO:0000259" key="2">
    <source>
        <dbReference type="Pfam" id="PF01266"/>
    </source>
</evidence>
<dbReference type="Gene3D" id="3.30.9.10">
    <property type="entry name" value="D-Amino Acid Oxidase, subunit A, domain 2"/>
    <property type="match status" value="1"/>
</dbReference>
<dbReference type="SUPFAM" id="SSF51905">
    <property type="entry name" value="FAD/NAD(P)-binding domain"/>
    <property type="match status" value="1"/>
</dbReference>
<evidence type="ECO:0000313" key="4">
    <source>
        <dbReference type="Proteomes" id="UP000242444"/>
    </source>
</evidence>
<dbReference type="Pfam" id="PF01266">
    <property type="entry name" value="DAO"/>
    <property type="match status" value="1"/>
</dbReference>
<dbReference type="GO" id="GO:0005737">
    <property type="term" value="C:cytoplasm"/>
    <property type="evidence" value="ECO:0007669"/>
    <property type="project" value="TreeGrafter"/>
</dbReference>
<organism evidence="3 4">
    <name type="scientific">Amycolatopsis antarctica</name>
    <dbReference type="NCBI Taxonomy" id="1854586"/>
    <lineage>
        <taxon>Bacteria</taxon>
        <taxon>Bacillati</taxon>
        <taxon>Actinomycetota</taxon>
        <taxon>Actinomycetes</taxon>
        <taxon>Pseudonocardiales</taxon>
        <taxon>Pseudonocardiaceae</taxon>
        <taxon>Amycolatopsis</taxon>
    </lineage>
</organism>
<dbReference type="GO" id="GO:0016491">
    <property type="term" value="F:oxidoreductase activity"/>
    <property type="evidence" value="ECO:0007669"/>
    <property type="project" value="UniProtKB-KW"/>
</dbReference>
<dbReference type="Proteomes" id="UP000242444">
    <property type="component" value="Unassembled WGS sequence"/>
</dbReference>
<proteinExistence type="predicted"/>
<dbReference type="SUPFAM" id="SSF54373">
    <property type="entry name" value="FAD-linked reductases, C-terminal domain"/>
    <property type="match status" value="1"/>
</dbReference>
<dbReference type="AlphaFoldDB" id="A0A263CW39"/>
<dbReference type="PANTHER" id="PTHR13847">
    <property type="entry name" value="SARCOSINE DEHYDROGENASE-RELATED"/>
    <property type="match status" value="1"/>
</dbReference>
<dbReference type="OrthoDB" id="9806257at2"/>
<gene>
    <name evidence="3" type="ORF">CFN78_25885</name>
</gene>
<accession>A0A263CW39</accession>
<sequence length="391" mass="41673">MGPGSRVHTVQTLVVGGGVVGLSAGWHLARKGHRVGVLAPRHPGMASTAAAGMLTPGCEWNGWLPEEFLTLLLRGRDYYPEFLSGLTGGEPSDGYGVGYRRTDYLYLDSCERNEQMGRHYESLSRAGLNVEHLGLRDTLRREPGLNLAPVRGSLRIEGDAVVDPRALLTSLRADLDRRGALFEDSGAVTGIVDHGDRFTVTTGSGERVEAERVVLAAGAWTQELAETLGIDVPVAPIRGQIIELHGAPGAVRNILYIATGACGSIVERYPGVYIVGTSEEGTSGEVANTPLVVSAVLARVASLIPALGTMSIADMWSGFRPTTPDEMPVIGTALSGRVVLATGHYRNGVLLGPFTGRLVGDLALGTTTEVDLQSYQPDRSFGRQYRLAARY</sequence>
<protein>
    <recommendedName>
        <fullName evidence="2">FAD dependent oxidoreductase domain-containing protein</fullName>
    </recommendedName>
</protein>
<evidence type="ECO:0000256" key="1">
    <source>
        <dbReference type="ARBA" id="ARBA00023002"/>
    </source>
</evidence>
<feature type="domain" description="FAD dependent oxidoreductase" evidence="2">
    <location>
        <begin position="13"/>
        <end position="362"/>
    </location>
</feature>
<dbReference type="InterPro" id="IPR036188">
    <property type="entry name" value="FAD/NAD-bd_sf"/>
</dbReference>
<dbReference type="InterPro" id="IPR006076">
    <property type="entry name" value="FAD-dep_OxRdtase"/>
</dbReference>
<reference evidence="3 4" key="1">
    <citation type="submission" date="2017-07" db="EMBL/GenBank/DDBJ databases">
        <title>Amycolatopsis antarcticus sp. nov., isolated from the surface of an Antarcticus brown macroalga.</title>
        <authorList>
            <person name="Wang J."/>
            <person name="Leiva S."/>
            <person name="Huang J."/>
            <person name="Huang Y."/>
        </authorList>
    </citation>
    <scope>NUCLEOTIDE SEQUENCE [LARGE SCALE GENOMIC DNA]</scope>
    <source>
        <strain evidence="3 4">AU-G6</strain>
    </source>
</reference>
<keyword evidence="4" id="KW-1185">Reference proteome</keyword>
<evidence type="ECO:0000313" key="3">
    <source>
        <dbReference type="EMBL" id="OZM70354.1"/>
    </source>
</evidence>
<keyword evidence="1" id="KW-0560">Oxidoreductase</keyword>
<dbReference type="InParanoid" id="A0A263CW39"/>
<name>A0A263CW39_9PSEU</name>